<comment type="caution">
    <text evidence="1">The sequence shown here is derived from an EMBL/GenBank/DDBJ whole genome shotgun (WGS) entry which is preliminary data.</text>
</comment>
<keyword evidence="2" id="KW-1185">Reference proteome</keyword>
<proteinExistence type="predicted"/>
<name>A0ACC2ZT82_9EURO</name>
<dbReference type="EMBL" id="JAPDRQ010000308">
    <property type="protein sequence ID" value="KAJ9650792.1"/>
    <property type="molecule type" value="Genomic_DNA"/>
</dbReference>
<dbReference type="Proteomes" id="UP001172386">
    <property type="component" value="Unassembled WGS sequence"/>
</dbReference>
<reference evidence="1" key="1">
    <citation type="submission" date="2022-10" db="EMBL/GenBank/DDBJ databases">
        <title>Culturing micro-colonial fungi from biological soil crusts in the Mojave desert and describing Neophaeococcomyces mojavensis, and introducing the new genera and species Taxawa tesnikishii.</title>
        <authorList>
            <person name="Kurbessoian T."/>
            <person name="Stajich J.E."/>
        </authorList>
    </citation>
    <scope>NUCLEOTIDE SEQUENCE</scope>
    <source>
        <strain evidence="1">JES_112</strain>
    </source>
</reference>
<accession>A0ACC2ZT82</accession>
<gene>
    <name evidence="1" type="ORF">H2198_009914</name>
</gene>
<organism evidence="1 2">
    <name type="scientific">Neophaeococcomyces mojaviensis</name>
    <dbReference type="NCBI Taxonomy" id="3383035"/>
    <lineage>
        <taxon>Eukaryota</taxon>
        <taxon>Fungi</taxon>
        <taxon>Dikarya</taxon>
        <taxon>Ascomycota</taxon>
        <taxon>Pezizomycotina</taxon>
        <taxon>Eurotiomycetes</taxon>
        <taxon>Chaetothyriomycetidae</taxon>
        <taxon>Chaetothyriales</taxon>
        <taxon>Chaetothyriales incertae sedis</taxon>
        <taxon>Neophaeococcomyces</taxon>
    </lineage>
</organism>
<evidence type="ECO:0000313" key="2">
    <source>
        <dbReference type="Proteomes" id="UP001172386"/>
    </source>
</evidence>
<evidence type="ECO:0000313" key="1">
    <source>
        <dbReference type="EMBL" id="KAJ9650792.1"/>
    </source>
</evidence>
<sequence length="778" mass="87470">MAVITKKRFLPEPIEHSTRTSRKVNVEHMEDTDHSDIHMSNVAPLTNGYTEMNKAGNAEAPSNVDGSESTTQHKTRRKFAVAPVETSTRSSKRREQDVETTALPKRRFAPEPIETTSKSSRNKENNQEEVKTSRPGRKFAAEPIETSMRSSKDRDEETHDFTNGARPKRRFAPQLVETDIQSSKDKQEENKQSKPRKKFAVEPVETSTSSSRKKREELTASSETPSRTSSGGRKFAPELVGTAKASFRKKDKVEPAVPAWLRAEIIDEGSWSAPEAEESRFSAKNLARKARKDPRRHSYNVPDLPMIQSDSSGEESVDQQFPDSPHHLHVHREKYVPGGGMSYRDYILNLRRDADMKTLREQAVAAYGSQEDRVPFQHYGGDSDDEDYSISVGQLSVKDNADPQLFRRMSHDDLQLKLADMRAHHNRLDEAKRDLEEDTAGVSRFSAAALAARHHLGIVHPDSYRTRREKTKALEEDDEFMKMKKAASPPMLGYDIKFPLSISPKMTRCDPDQAPRPRRANSEDEEDHDIGTLELWSAHVSVQHDAPTGLWGGLCQADSTRPTTPTTPLRSGIQTPMWEPNPFDGGTPRMTRTPGTKTPGTKTPGTKTPRRLQGLWGSVAHMPLTPPRSKHERGNDSFTSALDQKLALEAQIDAEFSPRVITQIYNYLSLGYPSIARPFDEELSKISRIAIVDLRKGDRSETGTLKGHVGAPEGEGDFVEDEDGRVRGCRRWEALRLYVREWARQSPNFASERIVPYATMGTGMWGNNAPVRKGSWGF</sequence>
<protein>
    <submittedName>
        <fullName evidence="1">Uncharacterized protein</fullName>
    </submittedName>
</protein>